<sequence length="71" mass="8275">MPVHNLKVIIYSNITIHKCSQMLCTVSYRQQIHSYKQMHGSTLSFEHSQSPVFLIVFVKKFLSPGYCTQNR</sequence>
<accession>A0A182WNV6</accession>
<evidence type="ECO:0000313" key="2">
    <source>
        <dbReference type="Proteomes" id="UP000075920"/>
    </source>
</evidence>
<dbReference type="VEuPathDB" id="VectorBase:AMIN014381"/>
<dbReference type="Proteomes" id="UP000075920">
    <property type="component" value="Unassembled WGS sequence"/>
</dbReference>
<protein>
    <submittedName>
        <fullName evidence="1">Uncharacterized protein</fullName>
    </submittedName>
</protein>
<reference evidence="1" key="2">
    <citation type="submission" date="2020-05" db="UniProtKB">
        <authorList>
            <consortium name="EnsemblMetazoa"/>
        </authorList>
    </citation>
    <scope>IDENTIFICATION</scope>
    <source>
        <strain evidence="1">MINIMUS1</strain>
    </source>
</reference>
<keyword evidence="2" id="KW-1185">Reference proteome</keyword>
<evidence type="ECO:0000313" key="1">
    <source>
        <dbReference type="EnsemblMetazoa" id="AMIN014381-PA"/>
    </source>
</evidence>
<dbReference type="AlphaFoldDB" id="A0A182WNV6"/>
<reference evidence="2" key="1">
    <citation type="submission" date="2013-03" db="EMBL/GenBank/DDBJ databases">
        <title>The Genome Sequence of Anopheles minimus MINIMUS1.</title>
        <authorList>
            <consortium name="The Broad Institute Genomics Platform"/>
            <person name="Neafsey D.E."/>
            <person name="Walton C."/>
            <person name="Walker B."/>
            <person name="Young S.K."/>
            <person name="Zeng Q."/>
            <person name="Gargeya S."/>
            <person name="Fitzgerald M."/>
            <person name="Haas B."/>
            <person name="Abouelleil A."/>
            <person name="Allen A.W."/>
            <person name="Alvarado L."/>
            <person name="Arachchi H.M."/>
            <person name="Berlin A.M."/>
            <person name="Chapman S.B."/>
            <person name="Gainer-Dewar J."/>
            <person name="Goldberg J."/>
            <person name="Griggs A."/>
            <person name="Gujja S."/>
            <person name="Hansen M."/>
            <person name="Howarth C."/>
            <person name="Imamovic A."/>
            <person name="Ireland A."/>
            <person name="Larimer J."/>
            <person name="McCowan C."/>
            <person name="Murphy C."/>
            <person name="Pearson M."/>
            <person name="Poon T.W."/>
            <person name="Priest M."/>
            <person name="Roberts A."/>
            <person name="Saif S."/>
            <person name="Shea T."/>
            <person name="Sisk P."/>
            <person name="Sykes S."/>
            <person name="Wortman J."/>
            <person name="Nusbaum C."/>
            <person name="Birren B."/>
        </authorList>
    </citation>
    <scope>NUCLEOTIDE SEQUENCE [LARGE SCALE GENOMIC DNA]</scope>
    <source>
        <strain evidence="2">MINIMUS1</strain>
    </source>
</reference>
<organism evidence="1 2">
    <name type="scientific">Anopheles minimus</name>
    <dbReference type="NCBI Taxonomy" id="112268"/>
    <lineage>
        <taxon>Eukaryota</taxon>
        <taxon>Metazoa</taxon>
        <taxon>Ecdysozoa</taxon>
        <taxon>Arthropoda</taxon>
        <taxon>Hexapoda</taxon>
        <taxon>Insecta</taxon>
        <taxon>Pterygota</taxon>
        <taxon>Neoptera</taxon>
        <taxon>Endopterygota</taxon>
        <taxon>Diptera</taxon>
        <taxon>Nematocera</taxon>
        <taxon>Culicoidea</taxon>
        <taxon>Culicidae</taxon>
        <taxon>Anophelinae</taxon>
        <taxon>Anopheles</taxon>
    </lineage>
</organism>
<proteinExistence type="predicted"/>
<name>A0A182WNV6_9DIPT</name>
<dbReference type="EnsemblMetazoa" id="AMIN014381-RA">
    <property type="protein sequence ID" value="AMIN014381-PA"/>
    <property type="gene ID" value="AMIN014381"/>
</dbReference>